<organism evidence="10 11">
    <name type="scientific">Roseivivax sediminis</name>
    <dbReference type="NCBI Taxonomy" id="936889"/>
    <lineage>
        <taxon>Bacteria</taxon>
        <taxon>Pseudomonadati</taxon>
        <taxon>Pseudomonadota</taxon>
        <taxon>Alphaproteobacteria</taxon>
        <taxon>Rhodobacterales</taxon>
        <taxon>Roseobacteraceae</taxon>
        <taxon>Roseivivax</taxon>
    </lineage>
</organism>
<dbReference type="Pfam" id="PF02771">
    <property type="entry name" value="Acyl-CoA_dh_N"/>
    <property type="match status" value="1"/>
</dbReference>
<accession>A0A1I2C244</accession>
<dbReference type="GO" id="GO:0003995">
    <property type="term" value="F:acyl-CoA dehydrogenase activity"/>
    <property type="evidence" value="ECO:0007669"/>
    <property type="project" value="TreeGrafter"/>
</dbReference>
<evidence type="ECO:0000256" key="2">
    <source>
        <dbReference type="ARBA" id="ARBA00009347"/>
    </source>
</evidence>
<evidence type="ECO:0000256" key="4">
    <source>
        <dbReference type="ARBA" id="ARBA00022827"/>
    </source>
</evidence>
<dbReference type="CDD" id="cd00567">
    <property type="entry name" value="ACAD"/>
    <property type="match status" value="1"/>
</dbReference>
<dbReference type="InterPro" id="IPR046373">
    <property type="entry name" value="Acyl-CoA_Oxase/DH_mid-dom_sf"/>
</dbReference>
<dbReference type="InterPro" id="IPR037069">
    <property type="entry name" value="AcylCoA_DH/ox_N_sf"/>
</dbReference>
<evidence type="ECO:0008006" key="12">
    <source>
        <dbReference type="Google" id="ProtNLM"/>
    </source>
</evidence>
<name>A0A1I2C244_9RHOB</name>
<feature type="domain" description="Acyl-CoA oxidase/dehydrogenase middle" evidence="8">
    <location>
        <begin position="118"/>
        <end position="202"/>
    </location>
</feature>
<evidence type="ECO:0000256" key="6">
    <source>
        <dbReference type="RuleBase" id="RU362125"/>
    </source>
</evidence>
<evidence type="ECO:0000256" key="5">
    <source>
        <dbReference type="ARBA" id="ARBA00023002"/>
    </source>
</evidence>
<dbReference type="InterPro" id="IPR006091">
    <property type="entry name" value="Acyl-CoA_Oxase/DH_mid-dom"/>
</dbReference>
<dbReference type="AlphaFoldDB" id="A0A1I2C244"/>
<keyword evidence="4 6" id="KW-0274">FAD</keyword>
<feature type="domain" description="Acyl-CoA dehydrogenase/oxidase N-terminal" evidence="9">
    <location>
        <begin position="6"/>
        <end position="108"/>
    </location>
</feature>
<evidence type="ECO:0000313" key="11">
    <source>
        <dbReference type="Proteomes" id="UP000325289"/>
    </source>
</evidence>
<dbReference type="InterPro" id="IPR036250">
    <property type="entry name" value="AcylCo_DH-like_C"/>
</dbReference>
<dbReference type="Pfam" id="PF00441">
    <property type="entry name" value="Acyl-CoA_dh_1"/>
    <property type="match status" value="1"/>
</dbReference>
<protein>
    <recommendedName>
        <fullName evidence="12">Acyl-CoA dehydrogenase</fullName>
    </recommendedName>
</protein>
<evidence type="ECO:0000313" key="10">
    <source>
        <dbReference type="EMBL" id="SFE62407.1"/>
    </source>
</evidence>
<dbReference type="SUPFAM" id="SSF56645">
    <property type="entry name" value="Acyl-CoA dehydrogenase NM domain-like"/>
    <property type="match status" value="1"/>
</dbReference>
<dbReference type="PANTHER" id="PTHR43884">
    <property type="entry name" value="ACYL-COA DEHYDROGENASE"/>
    <property type="match status" value="1"/>
</dbReference>
<dbReference type="EMBL" id="FOMS01000012">
    <property type="protein sequence ID" value="SFE62407.1"/>
    <property type="molecule type" value="Genomic_DNA"/>
</dbReference>
<evidence type="ECO:0000259" key="7">
    <source>
        <dbReference type="Pfam" id="PF00441"/>
    </source>
</evidence>
<dbReference type="InterPro" id="IPR013786">
    <property type="entry name" value="AcylCoA_DH/ox_N"/>
</dbReference>
<keyword evidence="5 6" id="KW-0560">Oxidoreductase</keyword>
<dbReference type="Gene3D" id="1.20.140.10">
    <property type="entry name" value="Butyryl-CoA Dehydrogenase, subunit A, domain 3"/>
    <property type="match status" value="1"/>
</dbReference>
<keyword evidence="3 6" id="KW-0285">Flavoprotein</keyword>
<dbReference type="InterPro" id="IPR009100">
    <property type="entry name" value="AcylCoA_DH/oxidase_NM_dom_sf"/>
</dbReference>
<comment type="similarity">
    <text evidence="2 6">Belongs to the acyl-CoA dehydrogenase family.</text>
</comment>
<gene>
    <name evidence="10" type="ORF">SAMN04515678_11284</name>
</gene>
<dbReference type="RefSeq" id="WP_149757423.1">
    <property type="nucleotide sequence ID" value="NZ_FOMS01000012.1"/>
</dbReference>
<evidence type="ECO:0000256" key="3">
    <source>
        <dbReference type="ARBA" id="ARBA00022630"/>
    </source>
</evidence>
<dbReference type="OrthoDB" id="7328575at2"/>
<evidence type="ECO:0000256" key="1">
    <source>
        <dbReference type="ARBA" id="ARBA00001974"/>
    </source>
</evidence>
<sequence>MNFELTDERRMLSDSLRRYLGDTASHEATAKATEGETGFDPGLWSGLSEMGVIGALLPEDAGGFGGAGFDISVVFEEIGRAGAVVPLIESGVLAAGLLAEFGETEAAEAAIAGTVLTLAHAEPGSRYTLEHVETRAEQHDGGWRLSGRKSVVGFAAAAETLIVSARTGGEAADTDGISLFRVPAEAEGLTLRDYPMNGGGRAAEVALDGVPAEALIGPEGGAFDALERAHARATCALSAEALGLMETIRALTVDYLRGRKQFGQPIGKFQALQHRMADVLIEIEQARSAVINLAGHLGADRAERERHVSATKNLIGRAGRLVAEEAIQMHGGIGMTQEYALGHFAKRLIMVDHRFGDADHHLERFIRLSAA</sequence>
<comment type="cofactor">
    <cofactor evidence="1 6">
        <name>FAD</name>
        <dbReference type="ChEBI" id="CHEBI:57692"/>
    </cofactor>
</comment>
<proteinExistence type="inferred from homology"/>
<dbReference type="SUPFAM" id="SSF47203">
    <property type="entry name" value="Acyl-CoA dehydrogenase C-terminal domain-like"/>
    <property type="match status" value="1"/>
</dbReference>
<reference evidence="10 11" key="1">
    <citation type="submission" date="2016-10" db="EMBL/GenBank/DDBJ databases">
        <authorList>
            <person name="Varghese N."/>
            <person name="Submissions S."/>
        </authorList>
    </citation>
    <scope>NUCLEOTIDE SEQUENCE [LARGE SCALE GENOMIC DNA]</scope>
    <source>
        <strain evidence="11">YIM D21,KCTC 23444,ACCC 10710</strain>
    </source>
</reference>
<evidence type="ECO:0000259" key="8">
    <source>
        <dbReference type="Pfam" id="PF02770"/>
    </source>
</evidence>
<dbReference type="PANTHER" id="PTHR43884:SF20">
    <property type="entry name" value="ACYL-COA DEHYDROGENASE FADE28"/>
    <property type="match status" value="1"/>
</dbReference>
<dbReference type="GO" id="GO:0050660">
    <property type="term" value="F:flavin adenine dinucleotide binding"/>
    <property type="evidence" value="ECO:0007669"/>
    <property type="project" value="InterPro"/>
</dbReference>
<dbReference type="Gene3D" id="2.40.110.10">
    <property type="entry name" value="Butyryl-CoA Dehydrogenase, subunit A, domain 2"/>
    <property type="match status" value="1"/>
</dbReference>
<dbReference type="InterPro" id="IPR009075">
    <property type="entry name" value="AcylCo_DH/oxidase_C"/>
</dbReference>
<dbReference type="Pfam" id="PF02770">
    <property type="entry name" value="Acyl-CoA_dh_M"/>
    <property type="match status" value="1"/>
</dbReference>
<keyword evidence="11" id="KW-1185">Reference proteome</keyword>
<dbReference type="Gene3D" id="1.10.540.10">
    <property type="entry name" value="Acyl-CoA dehydrogenase/oxidase, N-terminal domain"/>
    <property type="match status" value="1"/>
</dbReference>
<evidence type="ECO:0000259" key="9">
    <source>
        <dbReference type="Pfam" id="PF02771"/>
    </source>
</evidence>
<dbReference type="Proteomes" id="UP000325289">
    <property type="component" value="Unassembled WGS sequence"/>
</dbReference>
<feature type="domain" description="Acyl-CoA dehydrogenase/oxidase C-terminal" evidence="7">
    <location>
        <begin position="236"/>
        <end position="346"/>
    </location>
</feature>